<sequence length="444" mass="50173">MGSELRQAFSVIRKAPELISPAAPTPKEFKKLSDIDDQEGLKFHVPSLFFYKNSPSPALEGKDPVKVIREALSKALVFYYPLAGRLREGDNRKLLVDCNGEGILFTEADANVKLEHFGDEIQVPCPYLDQLLYNVPGSDGTLGCPLLLIQVTRLLCGGFILGLRFIHTICDGFGFMQFLKAVEEMTNGANSPSLTPVWQREILNARDPPRITRIHHEFEPVKNSRDIFLNMNLDDMAHKSFYFGPKEIASLRHQLPFHLQNCSRFELITAWLWRCRTIALEPDPDEIVRLSFTASARGKHYNQLIPPGYYGNAFVYPALCSKADDLCRNPLEYAVELVKKAKAEINEEYVRSVADLMVIRGRPKYTSEGYFIVSDNTRTGFDEVDLGWGKPVFGGIAGALLIISFYLKYQKRDGEIGSMVPICLPLSTMEKFQEEMKKMTEAPM</sequence>
<keyword evidence="2" id="KW-1185">Reference proteome</keyword>
<evidence type="ECO:0000313" key="2">
    <source>
        <dbReference type="Proteomes" id="UP001163603"/>
    </source>
</evidence>
<dbReference type="Proteomes" id="UP001163603">
    <property type="component" value="Chromosome 11"/>
</dbReference>
<organism evidence="1 2">
    <name type="scientific">Pistacia integerrima</name>
    <dbReference type="NCBI Taxonomy" id="434235"/>
    <lineage>
        <taxon>Eukaryota</taxon>
        <taxon>Viridiplantae</taxon>
        <taxon>Streptophyta</taxon>
        <taxon>Embryophyta</taxon>
        <taxon>Tracheophyta</taxon>
        <taxon>Spermatophyta</taxon>
        <taxon>Magnoliopsida</taxon>
        <taxon>eudicotyledons</taxon>
        <taxon>Gunneridae</taxon>
        <taxon>Pentapetalae</taxon>
        <taxon>rosids</taxon>
        <taxon>malvids</taxon>
        <taxon>Sapindales</taxon>
        <taxon>Anacardiaceae</taxon>
        <taxon>Pistacia</taxon>
    </lineage>
</organism>
<accession>A0ACC0XT64</accession>
<dbReference type="EMBL" id="CM047746">
    <property type="protein sequence ID" value="KAJ0021747.1"/>
    <property type="molecule type" value="Genomic_DNA"/>
</dbReference>
<reference evidence="2" key="1">
    <citation type="journal article" date="2023" name="G3 (Bethesda)">
        <title>Genome assembly and association tests identify interacting loci associated with vigor, precocity, and sex in interspecific pistachio rootstocks.</title>
        <authorList>
            <person name="Palmer W."/>
            <person name="Jacygrad E."/>
            <person name="Sagayaradj S."/>
            <person name="Cavanaugh K."/>
            <person name="Han R."/>
            <person name="Bertier L."/>
            <person name="Beede B."/>
            <person name="Kafkas S."/>
            <person name="Golino D."/>
            <person name="Preece J."/>
            <person name="Michelmore R."/>
        </authorList>
    </citation>
    <scope>NUCLEOTIDE SEQUENCE [LARGE SCALE GENOMIC DNA]</scope>
</reference>
<name>A0ACC0XT64_9ROSI</name>
<comment type="caution">
    <text evidence="1">The sequence shown here is derived from an EMBL/GenBank/DDBJ whole genome shotgun (WGS) entry which is preliminary data.</text>
</comment>
<evidence type="ECO:0000313" key="1">
    <source>
        <dbReference type="EMBL" id="KAJ0021747.1"/>
    </source>
</evidence>
<gene>
    <name evidence="1" type="ORF">Pint_30875</name>
</gene>
<proteinExistence type="predicted"/>
<protein>
    <submittedName>
        <fullName evidence="1">Uncharacterized protein</fullName>
    </submittedName>
</protein>